<dbReference type="AlphaFoldDB" id="A0A8J4PKQ0"/>
<dbReference type="EMBL" id="AJWJ01000846">
    <property type="protein sequence ID" value="KAF2068782.1"/>
    <property type="molecule type" value="Genomic_DNA"/>
</dbReference>
<dbReference type="SUPFAM" id="SSF54637">
    <property type="entry name" value="Thioesterase/thiol ester dehydrase-isomerase"/>
    <property type="match status" value="1"/>
</dbReference>
<name>A0A8J4PKQ0_9MYCE</name>
<reference evidence="1" key="1">
    <citation type="submission" date="2020-01" db="EMBL/GenBank/DDBJ databases">
        <title>Development of genomics and gene disruption for Polysphondylium violaceum indicates a role for the polyketide synthase stlB in stalk morphogenesis.</title>
        <authorList>
            <person name="Narita B."/>
            <person name="Kawabe Y."/>
            <person name="Kin K."/>
            <person name="Saito T."/>
            <person name="Gibbs R."/>
            <person name="Kuspa A."/>
            <person name="Muzny D."/>
            <person name="Queller D."/>
            <person name="Richards S."/>
            <person name="Strassman J."/>
            <person name="Sucgang R."/>
            <person name="Worley K."/>
            <person name="Schaap P."/>
        </authorList>
    </citation>
    <scope>NUCLEOTIDE SEQUENCE</scope>
    <source>
        <strain evidence="1">QSvi11</strain>
    </source>
</reference>
<proteinExistence type="predicted"/>
<sequence length="208" mass="23664">MTSRQLKALSNYLHVINRRINVSDLNYMNQVDHTSFLKFVHDARVDCLGKLGISERNLVPESKQSVHMIISDVSAQLLNQGELFEDLIIETGFTERTRNGFRISHRIRSLIPIGSSDYSETIQNNNTGSTMNNNSNKQFHKVHLDKPTASTFKNIAIIEIGAVAIDPISKKPIDLPDFFFERIGLRHDLEKYKGDNNSNNSTRDSKFT</sequence>
<dbReference type="Proteomes" id="UP000695562">
    <property type="component" value="Unassembled WGS sequence"/>
</dbReference>
<evidence type="ECO:0000313" key="1">
    <source>
        <dbReference type="EMBL" id="KAF2068782.1"/>
    </source>
</evidence>
<organism evidence="1 2">
    <name type="scientific">Polysphondylium violaceum</name>
    <dbReference type="NCBI Taxonomy" id="133409"/>
    <lineage>
        <taxon>Eukaryota</taxon>
        <taxon>Amoebozoa</taxon>
        <taxon>Evosea</taxon>
        <taxon>Eumycetozoa</taxon>
        <taxon>Dictyostelia</taxon>
        <taxon>Dictyosteliales</taxon>
        <taxon>Dictyosteliaceae</taxon>
        <taxon>Polysphondylium</taxon>
    </lineage>
</organism>
<accession>A0A8J4PKQ0</accession>
<protein>
    <submittedName>
        <fullName evidence="1">Uncharacterized protein</fullName>
    </submittedName>
</protein>
<gene>
    <name evidence="1" type="ORF">CYY_009898</name>
</gene>
<keyword evidence="2" id="KW-1185">Reference proteome</keyword>
<dbReference type="CDD" id="cd00586">
    <property type="entry name" value="4HBT"/>
    <property type="match status" value="1"/>
</dbReference>
<dbReference type="InterPro" id="IPR029069">
    <property type="entry name" value="HotDog_dom_sf"/>
</dbReference>
<dbReference type="Gene3D" id="3.10.129.10">
    <property type="entry name" value="Hotdog Thioesterase"/>
    <property type="match status" value="1"/>
</dbReference>
<evidence type="ECO:0000313" key="2">
    <source>
        <dbReference type="Proteomes" id="UP000695562"/>
    </source>
</evidence>
<dbReference type="OrthoDB" id="17424at2759"/>
<comment type="caution">
    <text evidence="1">The sequence shown here is derived from an EMBL/GenBank/DDBJ whole genome shotgun (WGS) entry which is preliminary data.</text>
</comment>